<dbReference type="PROSITE" id="PS50126">
    <property type="entry name" value="S1"/>
    <property type="match status" value="1"/>
</dbReference>
<dbReference type="InterPro" id="IPR045113">
    <property type="entry name" value="Rpb7-like"/>
</dbReference>
<evidence type="ECO:0000256" key="4">
    <source>
        <dbReference type="HAMAP-Rule" id="MF_00865"/>
    </source>
</evidence>
<keyword evidence="4" id="KW-0963">Cytoplasm</keyword>
<reference evidence="6 7" key="1">
    <citation type="journal article" date="2011" name="Appl. Environ. Microbiol.">
        <title>Methanogenic archaea isolated from Taiwan's Chelungpu fault.</title>
        <authorList>
            <person name="Wu S.Y."/>
            <person name="Lai M.C."/>
        </authorList>
    </citation>
    <scope>NUCLEOTIDE SEQUENCE [LARGE SCALE GENOMIC DNA]</scope>
    <source>
        <strain evidence="6 7">St545Mb</strain>
    </source>
</reference>
<dbReference type="RefSeq" id="WP_256621908.1">
    <property type="nucleotide sequence ID" value="NZ_JTEO01000002.1"/>
</dbReference>
<sequence>MYKKMRLADTIRVAPDLLGGDVRANVKNALRDKLEGRIDKAIGAIVAVTEIDAIGEGHILVGDGAVYYDVTFDAIVFVPVIQEVIEGEVVETVDFGAFVSIGAMDGLLHVSQITDDFMSYDGKNGRLVSKNGGRSLGEGDRVRARIVAVSINEREPRESKIGLTMRQHSLGKIEWLEEDKKPSSEKAQ</sequence>
<comment type="catalytic activity">
    <reaction evidence="4">
        <text>RNA(n) + a ribonucleoside 5'-triphosphate = RNA(n+1) + diphosphate</text>
        <dbReference type="Rhea" id="RHEA:21248"/>
        <dbReference type="Rhea" id="RHEA-COMP:14527"/>
        <dbReference type="Rhea" id="RHEA-COMP:17342"/>
        <dbReference type="ChEBI" id="CHEBI:33019"/>
        <dbReference type="ChEBI" id="CHEBI:61557"/>
        <dbReference type="ChEBI" id="CHEBI:140395"/>
        <dbReference type="EC" id="2.7.7.6"/>
    </reaction>
</comment>
<dbReference type="AlphaFoldDB" id="A0AAE3H8X8"/>
<dbReference type="GO" id="GO:0005737">
    <property type="term" value="C:cytoplasm"/>
    <property type="evidence" value="ECO:0007669"/>
    <property type="project" value="UniProtKB-SubCell"/>
</dbReference>
<accession>A0AAE3H8X8</accession>
<dbReference type="CDD" id="cd04460">
    <property type="entry name" value="S1_RpoE"/>
    <property type="match status" value="1"/>
</dbReference>
<comment type="subcellular location">
    <subcellularLocation>
        <location evidence="4">Cytoplasm</location>
    </subcellularLocation>
</comment>
<dbReference type="SMART" id="SM00316">
    <property type="entry name" value="S1"/>
    <property type="match status" value="1"/>
</dbReference>
<dbReference type="Proteomes" id="UP001206983">
    <property type="component" value="Unassembled WGS sequence"/>
</dbReference>
<name>A0AAE3H8X8_9EURY</name>
<proteinExistence type="inferred from homology"/>
<dbReference type="Pfam" id="PF00575">
    <property type="entry name" value="S1"/>
    <property type="match status" value="1"/>
</dbReference>
<evidence type="ECO:0000256" key="1">
    <source>
        <dbReference type="ARBA" id="ARBA00009307"/>
    </source>
</evidence>
<comment type="subunit">
    <text evidence="4">Part of the RNA polymerase complex. Forms a stalk with Rpo4 that extends from the main structure.</text>
</comment>
<evidence type="ECO:0000313" key="6">
    <source>
        <dbReference type="EMBL" id="MCQ6962145.1"/>
    </source>
</evidence>
<comment type="similarity">
    <text evidence="1 4">Belongs to the eukaryotic RPB7/RPC8 RNA polymerase subunit family.</text>
</comment>
<dbReference type="EMBL" id="JTEO01000002">
    <property type="protein sequence ID" value="MCQ6962145.1"/>
    <property type="molecule type" value="Genomic_DNA"/>
</dbReference>
<keyword evidence="4 6" id="KW-0548">Nucleotidyltransferase</keyword>
<dbReference type="PANTHER" id="PTHR12709">
    <property type="entry name" value="DNA-DIRECTED RNA POLYMERASE II, III"/>
    <property type="match status" value="1"/>
</dbReference>
<dbReference type="GO" id="GO:0006352">
    <property type="term" value="P:DNA-templated transcription initiation"/>
    <property type="evidence" value="ECO:0007669"/>
    <property type="project" value="InterPro"/>
</dbReference>
<dbReference type="InterPro" id="IPR046399">
    <property type="entry name" value="RNApol_Rpo7"/>
</dbReference>
<dbReference type="NCBIfam" id="TIGR00448">
    <property type="entry name" value="rpoE"/>
    <property type="match status" value="1"/>
</dbReference>
<dbReference type="HAMAP" id="MF_00865">
    <property type="entry name" value="RNApol_arch_Rpo7"/>
    <property type="match status" value="1"/>
</dbReference>
<organism evidence="6 7">
    <name type="scientific">Methanolobus chelungpuianus</name>
    <dbReference type="NCBI Taxonomy" id="502115"/>
    <lineage>
        <taxon>Archaea</taxon>
        <taxon>Methanobacteriati</taxon>
        <taxon>Methanobacteriota</taxon>
        <taxon>Stenosarchaea group</taxon>
        <taxon>Methanomicrobia</taxon>
        <taxon>Methanosarcinales</taxon>
        <taxon>Methanosarcinaceae</taxon>
        <taxon>Methanolobus</taxon>
    </lineage>
</organism>
<feature type="domain" description="S1 motif" evidence="5">
    <location>
        <begin position="82"/>
        <end position="166"/>
    </location>
</feature>
<evidence type="ECO:0000259" key="5">
    <source>
        <dbReference type="PROSITE" id="PS50126"/>
    </source>
</evidence>
<dbReference type="Gene3D" id="3.30.1490.120">
    <property type="entry name" value="RNA polymerase Rpb7-like, N-terminal domain"/>
    <property type="match status" value="1"/>
</dbReference>
<dbReference type="NCBIfam" id="NF006333">
    <property type="entry name" value="PRK08563.1"/>
    <property type="match status" value="1"/>
</dbReference>
<keyword evidence="4 6" id="KW-0808">Transferase</keyword>
<comment type="function">
    <text evidence="4">DNA-dependent RNA polymerase (RNAP) catalyzes the transcription of DNA into RNA using the four ribonucleoside triphosphates as substrates.</text>
</comment>
<keyword evidence="7" id="KW-1185">Reference proteome</keyword>
<dbReference type="GO" id="GO:0003677">
    <property type="term" value="F:DNA binding"/>
    <property type="evidence" value="ECO:0007669"/>
    <property type="project" value="InterPro"/>
</dbReference>
<dbReference type="InterPro" id="IPR012340">
    <property type="entry name" value="NA-bd_OB-fold"/>
</dbReference>
<dbReference type="PANTHER" id="PTHR12709:SF4">
    <property type="entry name" value="DNA-DIRECTED RNA POLYMERASE II SUBUNIT RPB7"/>
    <property type="match status" value="1"/>
</dbReference>
<dbReference type="SUPFAM" id="SSF50249">
    <property type="entry name" value="Nucleic acid-binding proteins"/>
    <property type="match status" value="1"/>
</dbReference>
<dbReference type="GO" id="GO:0003899">
    <property type="term" value="F:DNA-directed RNA polymerase activity"/>
    <property type="evidence" value="ECO:0007669"/>
    <property type="project" value="UniProtKB-UniRule"/>
</dbReference>
<dbReference type="CDD" id="cd04331">
    <property type="entry name" value="RNAP_E_N"/>
    <property type="match status" value="1"/>
</dbReference>
<dbReference type="InterPro" id="IPR003029">
    <property type="entry name" value="S1_domain"/>
</dbReference>
<keyword evidence="2 4" id="KW-0240">DNA-directed RNA polymerase</keyword>
<dbReference type="InterPro" id="IPR004519">
    <property type="entry name" value="RNAP_E/RPC8"/>
</dbReference>
<dbReference type="InterPro" id="IPR005576">
    <property type="entry name" value="Rpb7-like_N"/>
</dbReference>
<dbReference type="SUPFAM" id="SSF88798">
    <property type="entry name" value="N-terminal, heterodimerisation domain of RBP7 (RpoE)"/>
    <property type="match status" value="1"/>
</dbReference>
<dbReference type="GO" id="GO:0000428">
    <property type="term" value="C:DNA-directed RNA polymerase complex"/>
    <property type="evidence" value="ECO:0007669"/>
    <property type="project" value="UniProtKB-KW"/>
</dbReference>
<dbReference type="EC" id="2.7.7.6" evidence="4"/>
<comment type="caution">
    <text evidence="6">The sequence shown here is derived from an EMBL/GenBank/DDBJ whole genome shotgun (WGS) entry which is preliminary data.</text>
</comment>
<dbReference type="Pfam" id="PF03876">
    <property type="entry name" value="SHS2_Rpb7-N"/>
    <property type="match status" value="1"/>
</dbReference>
<evidence type="ECO:0000256" key="2">
    <source>
        <dbReference type="ARBA" id="ARBA00022478"/>
    </source>
</evidence>
<evidence type="ECO:0000256" key="3">
    <source>
        <dbReference type="ARBA" id="ARBA00023163"/>
    </source>
</evidence>
<protein>
    <recommendedName>
        <fullName evidence="4">DNA-directed RNA polymerase subunit Rpo7</fullName>
        <ecNumber evidence="4">2.7.7.6</ecNumber>
    </recommendedName>
    <alternativeName>
        <fullName evidence="4">DNA-directed RNA polymerase subunit E</fullName>
    </alternativeName>
</protein>
<dbReference type="InterPro" id="IPR036898">
    <property type="entry name" value="RNA_pol_Rpb7-like_N_sf"/>
</dbReference>
<evidence type="ECO:0000313" key="7">
    <source>
        <dbReference type="Proteomes" id="UP001206983"/>
    </source>
</evidence>
<gene>
    <name evidence="4" type="primary">rpo7</name>
    <name evidence="4" type="synonym">rpoE</name>
    <name evidence="6" type="ORF">PV02_03120</name>
</gene>
<keyword evidence="3 4" id="KW-0804">Transcription</keyword>
<dbReference type="Gene3D" id="2.40.50.140">
    <property type="entry name" value="Nucleic acid-binding proteins"/>
    <property type="match status" value="1"/>
</dbReference>
<comment type="domain">
    <text evidence="4">Forms 2 domains with an elongated structure; Rpo4 packs into the hinge region between the 2 domains.</text>
</comment>